<dbReference type="AlphaFoldDB" id="A0AA39FRL5"/>
<evidence type="ECO:0000313" key="4">
    <source>
        <dbReference type="EMBL" id="KAK0174094.1"/>
    </source>
</evidence>
<gene>
    <name evidence="4" type="ORF">PV328_007207</name>
</gene>
<keyword evidence="1" id="KW-0175">Coiled coil</keyword>
<organism evidence="4 5">
    <name type="scientific">Microctonus aethiopoides</name>
    <dbReference type="NCBI Taxonomy" id="144406"/>
    <lineage>
        <taxon>Eukaryota</taxon>
        <taxon>Metazoa</taxon>
        <taxon>Ecdysozoa</taxon>
        <taxon>Arthropoda</taxon>
        <taxon>Hexapoda</taxon>
        <taxon>Insecta</taxon>
        <taxon>Pterygota</taxon>
        <taxon>Neoptera</taxon>
        <taxon>Endopterygota</taxon>
        <taxon>Hymenoptera</taxon>
        <taxon>Apocrita</taxon>
        <taxon>Ichneumonoidea</taxon>
        <taxon>Braconidae</taxon>
        <taxon>Euphorinae</taxon>
        <taxon>Microctonus</taxon>
    </lineage>
</organism>
<keyword evidence="5" id="KW-1185">Reference proteome</keyword>
<accession>A0AA39FRL5</accession>
<sequence length="210" mass="24624">MFSQKQYFSSQLHKSNSILKIFDIYDNQSFIREYVLDNIYVCSLAYILFYIALWYANKVIERIEKINEEMMETVAENRTKLDDIIALKNKRREYEEVVMKAKGAQRLIAKQLEDEIEKMNDEVTITKDKLTGLEKILRIRTSGTQYREREVINFIQEGECTKDTRDFVADSVEDIQILTPTIPPNVPRKYGISVPRPIKGRSSPPRIGFK</sequence>
<feature type="coiled-coil region" evidence="1">
    <location>
        <begin position="102"/>
        <end position="129"/>
    </location>
</feature>
<reference evidence="4" key="1">
    <citation type="journal article" date="2023" name="bioRxiv">
        <title>Scaffold-level genome assemblies of two parasitoid biocontrol wasps reveal the parthenogenesis mechanism and an associated novel virus.</title>
        <authorList>
            <person name="Inwood S."/>
            <person name="Skelly J."/>
            <person name="Guhlin J."/>
            <person name="Harrop T."/>
            <person name="Goldson S."/>
            <person name="Dearden P."/>
        </authorList>
    </citation>
    <scope>NUCLEOTIDE SEQUENCE</scope>
    <source>
        <strain evidence="4">Irish</strain>
        <tissue evidence="4">Whole body</tissue>
    </source>
</reference>
<protein>
    <submittedName>
        <fullName evidence="4">Uncharacterized protein</fullName>
    </submittedName>
</protein>
<keyword evidence="3" id="KW-0472">Membrane</keyword>
<comment type="caution">
    <text evidence="4">The sequence shown here is derived from an EMBL/GenBank/DDBJ whole genome shotgun (WGS) entry which is preliminary data.</text>
</comment>
<dbReference type="EMBL" id="JAQQBS010000002">
    <property type="protein sequence ID" value="KAK0174094.1"/>
    <property type="molecule type" value="Genomic_DNA"/>
</dbReference>
<evidence type="ECO:0000256" key="3">
    <source>
        <dbReference type="SAM" id="Phobius"/>
    </source>
</evidence>
<evidence type="ECO:0000256" key="1">
    <source>
        <dbReference type="SAM" id="Coils"/>
    </source>
</evidence>
<reference evidence="4" key="2">
    <citation type="submission" date="2023-03" db="EMBL/GenBank/DDBJ databases">
        <authorList>
            <person name="Inwood S.N."/>
            <person name="Skelly J.G."/>
            <person name="Guhlin J."/>
            <person name="Harrop T.W.R."/>
            <person name="Goldson S.G."/>
            <person name="Dearden P.K."/>
        </authorList>
    </citation>
    <scope>NUCLEOTIDE SEQUENCE</scope>
    <source>
        <strain evidence="4">Irish</strain>
        <tissue evidence="4">Whole body</tissue>
    </source>
</reference>
<feature type="region of interest" description="Disordered" evidence="2">
    <location>
        <begin position="188"/>
        <end position="210"/>
    </location>
</feature>
<proteinExistence type="predicted"/>
<evidence type="ECO:0000256" key="2">
    <source>
        <dbReference type="SAM" id="MobiDB-lite"/>
    </source>
</evidence>
<evidence type="ECO:0000313" key="5">
    <source>
        <dbReference type="Proteomes" id="UP001168990"/>
    </source>
</evidence>
<name>A0AA39FRL5_9HYME</name>
<feature type="transmembrane region" description="Helical" evidence="3">
    <location>
        <begin position="38"/>
        <end position="56"/>
    </location>
</feature>
<keyword evidence="3" id="KW-1133">Transmembrane helix</keyword>
<dbReference type="Proteomes" id="UP001168990">
    <property type="component" value="Unassembled WGS sequence"/>
</dbReference>
<keyword evidence="3" id="KW-0812">Transmembrane</keyword>